<proteinExistence type="predicted"/>
<reference evidence="1 2" key="1">
    <citation type="submission" date="2011-05" db="EMBL/GenBank/DDBJ databases">
        <authorList>
            <person name="Muzny D."/>
            <person name="Qin X."/>
            <person name="Deng J."/>
            <person name="Jiang H."/>
            <person name="Liu Y."/>
            <person name="Qu J."/>
            <person name="Song X.-Z."/>
            <person name="Zhang L."/>
            <person name="Thornton R."/>
            <person name="Coyle M."/>
            <person name="Francisco L."/>
            <person name="Jackson L."/>
            <person name="Javaid M."/>
            <person name="Korchina V."/>
            <person name="Kovar C."/>
            <person name="Mata R."/>
            <person name="Mathew T."/>
            <person name="Ngo R."/>
            <person name="Nguyen L."/>
            <person name="Nguyen N."/>
            <person name="Okwuonu G."/>
            <person name="Ongeri F."/>
            <person name="Pham C."/>
            <person name="Simmons D."/>
            <person name="Wilczek-Boney K."/>
            <person name="Hale W."/>
            <person name="Jakkamsetti A."/>
            <person name="Pham P."/>
            <person name="Ruth R."/>
            <person name="San Lucas F."/>
            <person name="Warren J."/>
            <person name="Zhang J."/>
            <person name="Zhao Z."/>
            <person name="Zhou C."/>
            <person name="Zhu D."/>
            <person name="Lee S."/>
            <person name="Bess C."/>
            <person name="Blankenburg K."/>
            <person name="Forbes L."/>
            <person name="Fu Q."/>
            <person name="Gubbala S."/>
            <person name="Hirani K."/>
            <person name="Jayaseelan J.C."/>
            <person name="Lara F."/>
            <person name="Munidasa M."/>
            <person name="Palculict T."/>
            <person name="Patil S."/>
            <person name="Pu L.-L."/>
            <person name="Saada N."/>
            <person name="Tang L."/>
            <person name="Weissenberger G."/>
            <person name="Zhu Y."/>
            <person name="Hemphill L."/>
            <person name="Shang Y."/>
            <person name="Youmans B."/>
            <person name="Ayvaz T."/>
            <person name="Ross M."/>
            <person name="Santibanez J."/>
            <person name="Aqrawi P."/>
            <person name="Gross S."/>
            <person name="Joshi V."/>
            <person name="Fowler G."/>
            <person name="Nazareth L."/>
            <person name="Reid J."/>
            <person name="Worley K."/>
            <person name="Petrosino J."/>
            <person name="Highlander S."/>
            <person name="Gibbs R."/>
        </authorList>
    </citation>
    <scope>NUCLEOTIDE SEQUENCE [LARGE SCALE GENOMIC DNA]</scope>
    <source>
        <strain evidence="1 2">ATCC 33926</strain>
    </source>
</reference>
<gene>
    <name evidence="1" type="ORF">HMPREF9418_2222</name>
</gene>
<evidence type="ECO:0000313" key="1">
    <source>
        <dbReference type="EMBL" id="EGQ75883.1"/>
    </source>
</evidence>
<dbReference type="Proteomes" id="UP000004982">
    <property type="component" value="Unassembled WGS sequence"/>
</dbReference>
<protein>
    <submittedName>
        <fullName evidence="1">Uncharacterized protein</fullName>
    </submittedName>
</protein>
<evidence type="ECO:0000313" key="2">
    <source>
        <dbReference type="Proteomes" id="UP000004982"/>
    </source>
</evidence>
<sequence length="41" mass="4809">MRLPTGFLQAERLTNTLNLLRLFVAYDAIEQIWLMADLFLP</sequence>
<organism evidence="1 2">
    <name type="scientific">Neisseria macacae ATCC 33926</name>
    <dbReference type="NCBI Taxonomy" id="997348"/>
    <lineage>
        <taxon>Bacteria</taxon>
        <taxon>Pseudomonadati</taxon>
        <taxon>Pseudomonadota</taxon>
        <taxon>Betaproteobacteria</taxon>
        <taxon>Neisseriales</taxon>
        <taxon>Neisseriaceae</taxon>
        <taxon>Neisseria</taxon>
    </lineage>
</organism>
<dbReference type="AlphaFoldDB" id="A0AA36UHM6"/>
<dbReference type="EMBL" id="AFQE01000110">
    <property type="protein sequence ID" value="EGQ75883.1"/>
    <property type="molecule type" value="Genomic_DNA"/>
</dbReference>
<accession>A0AA36UHM6</accession>
<comment type="caution">
    <text evidence="1">The sequence shown here is derived from an EMBL/GenBank/DDBJ whole genome shotgun (WGS) entry which is preliminary data.</text>
</comment>
<name>A0AA36UHM6_9NEIS</name>
<dbReference type="RefSeq" id="WP_003779421.1">
    <property type="nucleotide sequence ID" value="NZ_CP094241.1"/>
</dbReference>